<keyword evidence="9" id="KW-1185">Reference proteome</keyword>
<evidence type="ECO:0000313" key="8">
    <source>
        <dbReference type="EMBL" id="QDH17675.1"/>
    </source>
</evidence>
<comment type="function">
    <text evidence="7">Single strand-specific metallo-endoribonuclease involved in late-stage 70S ribosome quality control and in maturation of the 3' terminus of the 16S rRNA.</text>
</comment>
<comment type="subcellular location">
    <subcellularLocation>
        <location evidence="7">Cytoplasm</location>
    </subcellularLocation>
</comment>
<dbReference type="InterPro" id="IPR023091">
    <property type="entry name" value="MetalPrtase_cat_dom_sf_prd"/>
</dbReference>
<evidence type="ECO:0000256" key="1">
    <source>
        <dbReference type="ARBA" id="ARBA00010875"/>
    </source>
</evidence>
<evidence type="ECO:0000256" key="6">
    <source>
        <dbReference type="ARBA" id="ARBA00022833"/>
    </source>
</evidence>
<dbReference type="GO" id="GO:0004521">
    <property type="term" value="F:RNA endonuclease activity"/>
    <property type="evidence" value="ECO:0007669"/>
    <property type="project" value="UniProtKB-UniRule"/>
</dbReference>
<dbReference type="Proteomes" id="UP000316313">
    <property type="component" value="Chromosome"/>
</dbReference>
<dbReference type="GO" id="GO:0004222">
    <property type="term" value="F:metalloendopeptidase activity"/>
    <property type="evidence" value="ECO:0007669"/>
    <property type="project" value="InterPro"/>
</dbReference>
<evidence type="ECO:0000256" key="5">
    <source>
        <dbReference type="ARBA" id="ARBA00022801"/>
    </source>
</evidence>
<organism evidence="8 9">
    <name type="scientific">Swingsia samuiensis</name>
    <dbReference type="NCBI Taxonomy" id="1293412"/>
    <lineage>
        <taxon>Bacteria</taxon>
        <taxon>Pseudomonadati</taxon>
        <taxon>Pseudomonadota</taxon>
        <taxon>Alphaproteobacteria</taxon>
        <taxon>Acetobacterales</taxon>
        <taxon>Acetobacteraceae</taxon>
        <taxon>Swingsia</taxon>
    </lineage>
</organism>
<dbReference type="GO" id="GO:0006364">
    <property type="term" value="P:rRNA processing"/>
    <property type="evidence" value="ECO:0007669"/>
    <property type="project" value="UniProtKB-UniRule"/>
</dbReference>
<dbReference type="RefSeq" id="WP_141461856.1">
    <property type="nucleotide sequence ID" value="NZ_CP038141.1"/>
</dbReference>
<dbReference type="PANTHER" id="PTHR46986:SF1">
    <property type="entry name" value="ENDORIBONUCLEASE YBEY, CHLOROPLASTIC"/>
    <property type="match status" value="1"/>
</dbReference>
<evidence type="ECO:0000256" key="2">
    <source>
        <dbReference type="ARBA" id="ARBA00022722"/>
    </source>
</evidence>
<evidence type="ECO:0000256" key="4">
    <source>
        <dbReference type="ARBA" id="ARBA00022759"/>
    </source>
</evidence>
<dbReference type="Gene3D" id="3.40.390.30">
    <property type="entry name" value="Metalloproteases ('zincins'), catalytic domain"/>
    <property type="match status" value="1"/>
</dbReference>
<comment type="cofactor">
    <cofactor evidence="7">
        <name>Zn(2+)</name>
        <dbReference type="ChEBI" id="CHEBI:29105"/>
    </cofactor>
    <text evidence="7">Binds 1 zinc ion.</text>
</comment>
<dbReference type="NCBIfam" id="TIGR00043">
    <property type="entry name" value="rRNA maturation RNase YbeY"/>
    <property type="match status" value="1"/>
</dbReference>
<feature type="binding site" evidence="7">
    <location>
        <position position="123"/>
    </location>
    <ligand>
        <name>Zn(2+)</name>
        <dbReference type="ChEBI" id="CHEBI:29105"/>
        <note>catalytic</note>
    </ligand>
</feature>
<dbReference type="SUPFAM" id="SSF55486">
    <property type="entry name" value="Metalloproteases ('zincins'), catalytic domain"/>
    <property type="match status" value="1"/>
</dbReference>
<dbReference type="PROSITE" id="PS01306">
    <property type="entry name" value="UPF0054"/>
    <property type="match status" value="1"/>
</dbReference>
<name>A0A4Y6UNP2_9PROT</name>
<keyword evidence="3 7" id="KW-0479">Metal-binding</keyword>
<proteinExistence type="inferred from homology"/>
<evidence type="ECO:0000256" key="3">
    <source>
        <dbReference type="ARBA" id="ARBA00022723"/>
    </source>
</evidence>
<dbReference type="GO" id="GO:0005737">
    <property type="term" value="C:cytoplasm"/>
    <property type="evidence" value="ECO:0007669"/>
    <property type="project" value="UniProtKB-SubCell"/>
</dbReference>
<feature type="binding site" evidence="7">
    <location>
        <position position="129"/>
    </location>
    <ligand>
        <name>Zn(2+)</name>
        <dbReference type="ChEBI" id="CHEBI:29105"/>
        <note>catalytic</note>
    </ligand>
</feature>
<dbReference type="GO" id="GO:0008270">
    <property type="term" value="F:zinc ion binding"/>
    <property type="evidence" value="ECO:0007669"/>
    <property type="project" value="UniProtKB-UniRule"/>
</dbReference>
<keyword evidence="4 7" id="KW-0255">Endonuclease</keyword>
<evidence type="ECO:0000256" key="7">
    <source>
        <dbReference type="HAMAP-Rule" id="MF_00009"/>
    </source>
</evidence>
<comment type="similarity">
    <text evidence="1 7">Belongs to the endoribonuclease YbeY family.</text>
</comment>
<dbReference type="InterPro" id="IPR002036">
    <property type="entry name" value="YbeY"/>
</dbReference>
<protein>
    <recommendedName>
        <fullName evidence="7">Endoribonuclease YbeY</fullName>
        <ecNumber evidence="7">3.1.-.-</ecNumber>
    </recommendedName>
</protein>
<dbReference type="Pfam" id="PF02130">
    <property type="entry name" value="YbeY"/>
    <property type="match status" value="1"/>
</dbReference>
<dbReference type="OrthoDB" id="9807740at2"/>
<dbReference type="AlphaFoldDB" id="A0A4Y6UNP2"/>
<keyword evidence="5 7" id="KW-0378">Hydrolase</keyword>
<sequence length="162" mass="18514">MEPPSTRADIDIIIEDPRWRFSIPNTKRAIYRAFQAVTRQKGADFENTPMPTVLLSTDRVVKRLNSRFRNKNKPTNVLTFEPLSPLHGGDIILGYETVHKEAVSAQRSMRAHLSHLVVHGVLHLSGYDHHHPGEAREMEGIETRTMRQLGFGDPWKQGIKRS</sequence>
<gene>
    <name evidence="7 8" type="primary">ybeY</name>
    <name evidence="8" type="ORF">E3D00_08945</name>
</gene>
<dbReference type="EC" id="3.1.-.-" evidence="7"/>
<dbReference type="HAMAP" id="MF_00009">
    <property type="entry name" value="Endoribonucl_YbeY"/>
    <property type="match status" value="1"/>
</dbReference>
<keyword evidence="7" id="KW-0698">rRNA processing</keyword>
<keyword evidence="2 7" id="KW-0540">Nuclease</keyword>
<dbReference type="InterPro" id="IPR020549">
    <property type="entry name" value="YbeY_CS"/>
</dbReference>
<reference evidence="8 9" key="1">
    <citation type="submission" date="2019-03" db="EMBL/GenBank/DDBJ databases">
        <title>The complete genome sequence of Swingsia samuiensis NBRC107927(T).</title>
        <authorList>
            <person name="Chua K.-O."/>
            <person name="Chan K.-G."/>
            <person name="See-Too W.-S."/>
        </authorList>
    </citation>
    <scope>NUCLEOTIDE SEQUENCE [LARGE SCALE GENOMIC DNA]</scope>
    <source>
        <strain evidence="8 9">AH83</strain>
    </source>
</reference>
<evidence type="ECO:0000313" key="9">
    <source>
        <dbReference type="Proteomes" id="UP000316313"/>
    </source>
</evidence>
<dbReference type="PANTHER" id="PTHR46986">
    <property type="entry name" value="ENDORIBONUCLEASE YBEY, CHLOROPLASTIC"/>
    <property type="match status" value="1"/>
</dbReference>
<accession>A0A4Y6UNP2</accession>
<keyword evidence="7" id="KW-0963">Cytoplasm</keyword>
<keyword evidence="6 7" id="KW-0862">Zinc</keyword>
<dbReference type="EMBL" id="CP038141">
    <property type="protein sequence ID" value="QDH17675.1"/>
    <property type="molecule type" value="Genomic_DNA"/>
</dbReference>
<feature type="binding site" evidence="7">
    <location>
        <position position="119"/>
    </location>
    <ligand>
        <name>Zn(2+)</name>
        <dbReference type="ChEBI" id="CHEBI:29105"/>
        <note>catalytic</note>
    </ligand>
</feature>
<dbReference type="KEGG" id="ssam:E3D00_08945"/>
<keyword evidence="7" id="KW-0690">Ribosome biogenesis</keyword>